<reference evidence="2 3" key="1">
    <citation type="submission" date="2007-10" db="EMBL/GenBank/DDBJ databases">
        <authorList>
            <person name="Wagner-Dobler I."/>
            <person name="Ferriera S."/>
            <person name="Johnson J."/>
            <person name="Kravitz S."/>
            <person name="Beeson K."/>
            <person name="Sutton G."/>
            <person name="Rogers Y.-H."/>
            <person name="Friedman R."/>
            <person name="Frazier M."/>
            <person name="Venter J.C."/>
        </authorList>
    </citation>
    <scope>NUCLEOTIDE SEQUENCE [LARGE SCALE GENOMIC DNA]</scope>
    <source>
        <strain evidence="2 3">DFL-43</strain>
    </source>
</reference>
<dbReference type="eggNOG" id="ENOG502ZCGW">
    <property type="taxonomic scope" value="Bacteria"/>
</dbReference>
<gene>
    <name evidence="2" type="ORF">HPDFL43_14162</name>
</gene>
<name>A9D275_HOEPD</name>
<keyword evidence="1" id="KW-0732">Signal</keyword>
<dbReference type="AlphaFoldDB" id="A9D275"/>
<evidence type="ECO:0008006" key="4">
    <source>
        <dbReference type="Google" id="ProtNLM"/>
    </source>
</evidence>
<reference evidence="2 3" key="2">
    <citation type="submission" date="2012-06" db="EMBL/GenBank/DDBJ databases">
        <authorList>
            <person name="Fiebig A."/>
        </authorList>
    </citation>
    <scope>NUCLEOTIDE SEQUENCE [LARGE SCALE GENOMIC DNA]</scope>
    <source>
        <strain evidence="2 3">DFL-43</strain>
    </source>
</reference>
<organism evidence="2 3">
    <name type="scientific">Hoeflea phototrophica (strain DSM 17068 / NCIMB 14078 / DFL-43)</name>
    <dbReference type="NCBI Taxonomy" id="411684"/>
    <lineage>
        <taxon>Bacteria</taxon>
        <taxon>Pseudomonadati</taxon>
        <taxon>Pseudomonadota</taxon>
        <taxon>Alphaproteobacteria</taxon>
        <taxon>Hyphomicrobiales</taxon>
        <taxon>Rhizobiaceae</taxon>
        <taxon>Hoeflea</taxon>
    </lineage>
</organism>
<keyword evidence="3" id="KW-1185">Reference proteome</keyword>
<dbReference type="HOGENOM" id="CLU_1460192_0_0_5"/>
<evidence type="ECO:0000313" key="2">
    <source>
        <dbReference type="EMBL" id="EDQ34148.1"/>
    </source>
</evidence>
<feature type="chain" id="PRO_5002733684" description="Invasion protein B, involved in pathogenesis" evidence="1">
    <location>
        <begin position="25"/>
        <end position="189"/>
    </location>
</feature>
<dbReference type="EMBL" id="ABIA03000004">
    <property type="protein sequence ID" value="EDQ34148.1"/>
    <property type="molecule type" value="Genomic_DNA"/>
</dbReference>
<accession>A9D275</accession>
<sequence length="189" mass="21446">MRTTLNLFAALMMIANLAVTTAWAQNTPDDWKWVVDHFKTFGIWEVACDHRELDKSRGEEKRCYLRVVDVYAPRPDFGAAFLFVTRTSGEGLRFDFSFEKGTEFEAGGFAVIQDNTNTFGFEPARCEAGARCLIQGNEAERFAVSLSDDAHLRLAFLDRLGRDWERTWTGQGFAEALADLTRESEKRGL</sequence>
<comment type="caution">
    <text evidence="2">The sequence shown here is derived from an EMBL/GenBank/DDBJ whole genome shotgun (WGS) entry which is preliminary data.</text>
</comment>
<evidence type="ECO:0000256" key="1">
    <source>
        <dbReference type="SAM" id="SignalP"/>
    </source>
</evidence>
<protein>
    <recommendedName>
        <fullName evidence="4">Invasion protein B, involved in pathogenesis</fullName>
    </recommendedName>
</protein>
<proteinExistence type="predicted"/>
<evidence type="ECO:0000313" key="3">
    <source>
        <dbReference type="Proteomes" id="UP000004291"/>
    </source>
</evidence>
<feature type="signal peptide" evidence="1">
    <location>
        <begin position="1"/>
        <end position="24"/>
    </location>
</feature>
<dbReference type="Proteomes" id="UP000004291">
    <property type="component" value="Chromosome"/>
</dbReference>